<proteinExistence type="predicted"/>
<keyword evidence="1" id="KW-0812">Transmembrane</keyword>
<comment type="caution">
    <text evidence="2">The sequence shown here is derived from an EMBL/GenBank/DDBJ whole genome shotgun (WGS) entry which is preliminary data.</text>
</comment>
<keyword evidence="1" id="KW-0472">Membrane</keyword>
<evidence type="ECO:0000256" key="1">
    <source>
        <dbReference type="SAM" id="Phobius"/>
    </source>
</evidence>
<dbReference type="RefSeq" id="WP_118271523.1">
    <property type="nucleotide sequence ID" value="NZ_QSJI01000002.1"/>
</dbReference>
<protein>
    <submittedName>
        <fullName evidence="2">Uncharacterized protein</fullName>
    </submittedName>
</protein>
<evidence type="ECO:0000313" key="3">
    <source>
        <dbReference type="Proteomes" id="UP000286050"/>
    </source>
</evidence>
<dbReference type="Proteomes" id="UP000286050">
    <property type="component" value="Unassembled WGS sequence"/>
</dbReference>
<name>A0A414FXZ9_9ACTN</name>
<dbReference type="AlphaFoldDB" id="A0A414FXZ9"/>
<gene>
    <name evidence="2" type="ORF">DW787_02635</name>
</gene>
<reference evidence="2 3" key="1">
    <citation type="submission" date="2018-08" db="EMBL/GenBank/DDBJ databases">
        <title>A genome reference for cultivated species of the human gut microbiota.</title>
        <authorList>
            <person name="Zou Y."/>
            <person name="Xue W."/>
            <person name="Luo G."/>
        </authorList>
    </citation>
    <scope>NUCLEOTIDE SEQUENCE [LARGE SCALE GENOMIC DNA]</scope>
    <source>
        <strain evidence="2 3">AM30-5LB</strain>
    </source>
</reference>
<feature type="transmembrane region" description="Helical" evidence="1">
    <location>
        <begin position="149"/>
        <end position="169"/>
    </location>
</feature>
<keyword evidence="1" id="KW-1133">Transmembrane helix</keyword>
<feature type="transmembrane region" description="Helical" evidence="1">
    <location>
        <begin position="71"/>
        <end position="92"/>
    </location>
</feature>
<sequence>MEIKDLARLWNRELKSGVSKHRKTPVRMFEIFKEIFPISSSPILSALFGIWILVVYLLFCVDVQGVVFYHVIRTPACALLVYLVLFGFARLCSDALPADNMLCRDQVAHDMRSFLGRYGYGDVRVIKLLHSETLCVLNRTSGKDWVTRYLPVIIASVISPLGSFLVNSVAGLDDLGAVIICMMAFGVFMCLVIYVPDLFLRTILDHCPYTRTEVQRFYDDLTSLLLRLEVGNWEEASEKVEGLDSGRGSDR</sequence>
<feature type="transmembrane region" description="Helical" evidence="1">
    <location>
        <begin position="35"/>
        <end position="59"/>
    </location>
</feature>
<evidence type="ECO:0000313" key="2">
    <source>
        <dbReference type="EMBL" id="RHD56466.1"/>
    </source>
</evidence>
<dbReference type="EMBL" id="QSJI01000002">
    <property type="protein sequence ID" value="RHD56466.1"/>
    <property type="molecule type" value="Genomic_DNA"/>
</dbReference>
<accession>A0A414FXZ9</accession>
<feature type="transmembrane region" description="Helical" evidence="1">
    <location>
        <begin position="175"/>
        <end position="195"/>
    </location>
</feature>
<organism evidence="2 3">
    <name type="scientific">Collinsella intestinalis</name>
    <dbReference type="NCBI Taxonomy" id="147207"/>
    <lineage>
        <taxon>Bacteria</taxon>
        <taxon>Bacillati</taxon>
        <taxon>Actinomycetota</taxon>
        <taxon>Coriobacteriia</taxon>
        <taxon>Coriobacteriales</taxon>
        <taxon>Coriobacteriaceae</taxon>
        <taxon>Collinsella</taxon>
    </lineage>
</organism>